<protein>
    <recommendedName>
        <fullName evidence="1">PARP catalytic domain-containing protein</fullName>
    </recommendedName>
</protein>
<dbReference type="AlphaFoldDB" id="A0A8S2ZRC9"/>
<dbReference type="PROSITE" id="PS51059">
    <property type="entry name" value="PARP_CATALYTIC"/>
    <property type="match status" value="1"/>
</dbReference>
<name>A0A8S2ZRC9_9BILA</name>
<dbReference type="Proteomes" id="UP000681720">
    <property type="component" value="Unassembled WGS sequence"/>
</dbReference>
<proteinExistence type="predicted"/>
<dbReference type="GO" id="GO:0003950">
    <property type="term" value="F:NAD+ poly-ADP-ribosyltransferase activity"/>
    <property type="evidence" value="ECO:0007669"/>
    <property type="project" value="InterPro"/>
</dbReference>
<reference evidence="2" key="1">
    <citation type="submission" date="2021-02" db="EMBL/GenBank/DDBJ databases">
        <authorList>
            <person name="Nowell W R."/>
        </authorList>
    </citation>
    <scope>NUCLEOTIDE SEQUENCE</scope>
</reference>
<feature type="non-terminal residue" evidence="2">
    <location>
        <position position="55"/>
    </location>
</feature>
<feature type="domain" description="PARP catalytic" evidence="1">
    <location>
        <begin position="1"/>
        <end position="55"/>
    </location>
</feature>
<dbReference type="Gene3D" id="3.90.228.10">
    <property type="match status" value="1"/>
</dbReference>
<evidence type="ECO:0000313" key="3">
    <source>
        <dbReference type="Proteomes" id="UP000681720"/>
    </source>
</evidence>
<accession>A0A8S2ZRC9</accession>
<gene>
    <name evidence="2" type="ORF">GIL414_LOCUS41155</name>
</gene>
<dbReference type="InterPro" id="IPR012317">
    <property type="entry name" value="Poly(ADP-ribose)pol_cat_dom"/>
</dbReference>
<evidence type="ECO:0000313" key="2">
    <source>
        <dbReference type="EMBL" id="CAF4653203.1"/>
    </source>
</evidence>
<comment type="caution">
    <text evidence="2">The sequence shown here is derived from an EMBL/GenBank/DDBJ whole genome shotgun (WGS) entry which is preliminary data.</text>
</comment>
<sequence length="55" mass="6318">MKTYINNQVQVLSIKQIKNPLLEESYLAMKQLIAKQCKGENPNERELFHGTKGEA</sequence>
<dbReference type="SUPFAM" id="SSF56399">
    <property type="entry name" value="ADP-ribosylation"/>
    <property type="match status" value="1"/>
</dbReference>
<evidence type="ECO:0000259" key="1">
    <source>
        <dbReference type="PROSITE" id="PS51059"/>
    </source>
</evidence>
<organism evidence="2 3">
    <name type="scientific">Rotaria magnacalcarata</name>
    <dbReference type="NCBI Taxonomy" id="392030"/>
    <lineage>
        <taxon>Eukaryota</taxon>
        <taxon>Metazoa</taxon>
        <taxon>Spiralia</taxon>
        <taxon>Gnathifera</taxon>
        <taxon>Rotifera</taxon>
        <taxon>Eurotatoria</taxon>
        <taxon>Bdelloidea</taxon>
        <taxon>Philodinida</taxon>
        <taxon>Philodinidae</taxon>
        <taxon>Rotaria</taxon>
    </lineage>
</organism>
<dbReference type="EMBL" id="CAJOBJ010115866">
    <property type="protein sequence ID" value="CAF4653203.1"/>
    <property type="molecule type" value="Genomic_DNA"/>
</dbReference>